<evidence type="ECO:0000313" key="4">
    <source>
        <dbReference type="EMBL" id="RHZ01571.1"/>
    </source>
</evidence>
<gene>
    <name evidence="3" type="ORF">DYB25_000744</name>
    <name evidence="4" type="ORF">DYB26_011284</name>
    <name evidence="2" type="ORF">DYB36_005642</name>
</gene>
<proteinExistence type="predicted"/>
<name>A0A397A0Y8_APHAT</name>
<dbReference type="GO" id="GO:0003677">
    <property type="term" value="F:DNA binding"/>
    <property type="evidence" value="ECO:0007669"/>
    <property type="project" value="InterPro"/>
</dbReference>
<dbReference type="InterPro" id="IPR036599">
    <property type="entry name" value="DNA_ligase_N_sf"/>
</dbReference>
<reference evidence="5 6" key="1">
    <citation type="submission" date="2018-08" db="EMBL/GenBank/DDBJ databases">
        <title>Aphanomyces genome sequencing and annotation.</title>
        <authorList>
            <person name="Minardi D."/>
            <person name="Oidtmann B."/>
            <person name="Van Der Giezen M."/>
            <person name="Studholme D.J."/>
        </authorList>
    </citation>
    <scope>NUCLEOTIDE SEQUENCE [LARGE SCALE GENOMIC DNA]</scope>
    <source>
        <strain evidence="4 7">FDL457</strain>
        <strain evidence="2 5">Kv</strain>
        <strain evidence="3 6">Yx</strain>
    </source>
</reference>
<dbReference type="SUPFAM" id="SSF117018">
    <property type="entry name" value="ATP-dependent DNA ligase DNA-binding domain"/>
    <property type="match status" value="1"/>
</dbReference>
<accession>A0A397A0Y8</accession>
<protein>
    <submittedName>
        <fullName evidence="2">Uncharacterized protein</fullName>
    </submittedName>
</protein>
<dbReference type="EMBL" id="QUSZ01007905">
    <property type="protein sequence ID" value="RHY01252.1"/>
    <property type="molecule type" value="Genomic_DNA"/>
</dbReference>
<evidence type="ECO:0000313" key="2">
    <source>
        <dbReference type="EMBL" id="RHY01252.1"/>
    </source>
</evidence>
<comment type="caution">
    <text evidence="2">The sequence shown here is derived from an EMBL/GenBank/DDBJ whole genome shotgun (WGS) entry which is preliminary data.</text>
</comment>
<dbReference type="Proteomes" id="UP000266239">
    <property type="component" value="Unassembled WGS sequence"/>
</dbReference>
<dbReference type="Proteomes" id="UP000265427">
    <property type="component" value="Unassembled WGS sequence"/>
</dbReference>
<evidence type="ECO:0000313" key="7">
    <source>
        <dbReference type="Proteomes" id="UP000286510"/>
    </source>
</evidence>
<dbReference type="EMBL" id="QUTA01003434">
    <property type="protein sequence ID" value="RHY23572.1"/>
    <property type="molecule type" value="Genomic_DNA"/>
</dbReference>
<dbReference type="Gene3D" id="1.10.3260.10">
    <property type="entry name" value="DNA ligase, ATP-dependent, N-terminal domain"/>
    <property type="match status" value="1"/>
</dbReference>
<organism evidence="2 5">
    <name type="scientific">Aphanomyces astaci</name>
    <name type="common">Crayfish plague agent</name>
    <dbReference type="NCBI Taxonomy" id="112090"/>
    <lineage>
        <taxon>Eukaryota</taxon>
        <taxon>Sar</taxon>
        <taxon>Stramenopiles</taxon>
        <taxon>Oomycota</taxon>
        <taxon>Saprolegniomycetes</taxon>
        <taxon>Saprolegniales</taxon>
        <taxon>Verrucalvaceae</taxon>
        <taxon>Aphanomyces</taxon>
    </lineage>
</organism>
<dbReference type="AlphaFoldDB" id="A0A397A0Y8"/>
<evidence type="ECO:0000313" key="6">
    <source>
        <dbReference type="Proteomes" id="UP000266239"/>
    </source>
</evidence>
<evidence type="ECO:0000256" key="1">
    <source>
        <dbReference type="ARBA" id="ARBA00022598"/>
    </source>
</evidence>
<evidence type="ECO:0000313" key="3">
    <source>
        <dbReference type="EMBL" id="RHY23572.1"/>
    </source>
</evidence>
<dbReference type="GO" id="GO:0006310">
    <property type="term" value="P:DNA recombination"/>
    <property type="evidence" value="ECO:0007669"/>
    <property type="project" value="InterPro"/>
</dbReference>
<dbReference type="VEuPathDB" id="FungiDB:H257_05284"/>
<evidence type="ECO:0000313" key="5">
    <source>
        <dbReference type="Proteomes" id="UP000265427"/>
    </source>
</evidence>
<sequence>MLFRDLAATFRRIQLKNSRDASISELSNAFRTIRDNQPTQLPKAMYLMTSQVSCPASRVFIALMFRSVAGANA</sequence>
<dbReference type="EMBL" id="QUTF01018692">
    <property type="protein sequence ID" value="RHZ01571.1"/>
    <property type="molecule type" value="Genomic_DNA"/>
</dbReference>
<dbReference type="GO" id="GO:0003910">
    <property type="term" value="F:DNA ligase (ATP) activity"/>
    <property type="evidence" value="ECO:0007669"/>
    <property type="project" value="InterPro"/>
</dbReference>
<keyword evidence="1" id="KW-0436">Ligase</keyword>
<dbReference type="Proteomes" id="UP000286510">
    <property type="component" value="Unassembled WGS sequence"/>
</dbReference>
<dbReference type="GO" id="GO:0006281">
    <property type="term" value="P:DNA repair"/>
    <property type="evidence" value="ECO:0007669"/>
    <property type="project" value="InterPro"/>
</dbReference>